<evidence type="ECO:0000259" key="2">
    <source>
        <dbReference type="Pfam" id="PF25692"/>
    </source>
</evidence>
<sequence>MNDLRNKFQSASKYWYVVALVAILLVVGSTVNVYGDGLYVRWQRFGAILVNELLVTNNTALGNSANDTLTVKGDVVFTGIPDTDTTSYNEWFLIEGDMTGTGGKDRNFGLVIEMTRPSGQEITTGDHLEAALKIAIDTEAVTTTLGTTMRAIDAEAKADNPGGTVSNLIGASITAKSDTSAGTVHNMTALTLRSQNNAAVTGTLMIADFALDRQAATVPTAAYGLQIRNSSSTGAGADAAIYVKSDYSGSATTDRWTYGLDLSGSVVTTADIRLSNGETVSNVTDTAVQISGFLALEEAATQDLTTNGWTLTATTSYQPVTVAGSAHTTSGSGTAIADGPVAGALLVLCNEDATYNVIVKDGANTKIGGDITLTAGQDDCLTMLWNGADWVGLSDMDN</sequence>
<comment type="caution">
    <text evidence="3">The sequence shown here is derived from an EMBL/GenBank/DDBJ whole genome shotgun (WGS) entry which is preliminary data.</text>
</comment>
<feature type="domain" description="Depolymerase 2 capsule K5-specific C-terminal" evidence="2">
    <location>
        <begin position="314"/>
        <end position="390"/>
    </location>
</feature>
<dbReference type="Pfam" id="PF25692">
    <property type="entry name" value="Phage_depo_C"/>
    <property type="match status" value="1"/>
</dbReference>
<keyword evidence="1" id="KW-1133">Transmembrane helix</keyword>
<keyword evidence="1" id="KW-0472">Membrane</keyword>
<keyword evidence="1" id="KW-0812">Transmembrane</keyword>
<name>A0A0F9UV01_9ZZZZ</name>
<gene>
    <name evidence="3" type="ORF">LCGC14_0561850</name>
</gene>
<evidence type="ECO:0000256" key="1">
    <source>
        <dbReference type="SAM" id="Phobius"/>
    </source>
</evidence>
<protein>
    <recommendedName>
        <fullName evidence="2">Depolymerase 2 capsule K5-specific C-terminal domain-containing protein</fullName>
    </recommendedName>
</protein>
<organism evidence="3">
    <name type="scientific">marine sediment metagenome</name>
    <dbReference type="NCBI Taxonomy" id="412755"/>
    <lineage>
        <taxon>unclassified sequences</taxon>
        <taxon>metagenomes</taxon>
        <taxon>ecological metagenomes</taxon>
    </lineage>
</organism>
<evidence type="ECO:0000313" key="3">
    <source>
        <dbReference type="EMBL" id="KKN57473.1"/>
    </source>
</evidence>
<feature type="transmembrane region" description="Helical" evidence="1">
    <location>
        <begin position="14"/>
        <end position="34"/>
    </location>
</feature>
<accession>A0A0F9UV01</accession>
<dbReference type="InterPro" id="IPR057996">
    <property type="entry name" value="K52_C"/>
</dbReference>
<reference evidence="3" key="1">
    <citation type="journal article" date="2015" name="Nature">
        <title>Complex archaea that bridge the gap between prokaryotes and eukaryotes.</title>
        <authorList>
            <person name="Spang A."/>
            <person name="Saw J.H."/>
            <person name="Jorgensen S.L."/>
            <person name="Zaremba-Niedzwiedzka K."/>
            <person name="Martijn J."/>
            <person name="Lind A.E."/>
            <person name="van Eijk R."/>
            <person name="Schleper C."/>
            <person name="Guy L."/>
            <person name="Ettema T.J."/>
        </authorList>
    </citation>
    <scope>NUCLEOTIDE SEQUENCE</scope>
</reference>
<proteinExistence type="predicted"/>
<dbReference type="AlphaFoldDB" id="A0A0F9UV01"/>
<dbReference type="EMBL" id="LAZR01000801">
    <property type="protein sequence ID" value="KKN57473.1"/>
    <property type="molecule type" value="Genomic_DNA"/>
</dbReference>